<keyword evidence="12" id="KW-1185">Reference proteome</keyword>
<gene>
    <name evidence="11" type="ORF">GBAR_LOCUS8986</name>
</gene>
<dbReference type="Gene3D" id="1.20.5.3310">
    <property type="match status" value="1"/>
</dbReference>
<evidence type="ECO:0000256" key="6">
    <source>
        <dbReference type="ARBA" id="ARBA00022989"/>
    </source>
</evidence>
<proteinExistence type="inferred from homology"/>
<evidence type="ECO:0000256" key="3">
    <source>
        <dbReference type="ARBA" id="ARBA00022475"/>
    </source>
</evidence>
<feature type="signal peptide" evidence="10">
    <location>
        <begin position="1"/>
        <end position="26"/>
    </location>
</feature>
<dbReference type="PANTHER" id="PTHR42982">
    <property type="entry name" value="SEC-INDEPENDENT PROTEIN TRANSLOCASE PROTEIN TATA"/>
    <property type="match status" value="1"/>
</dbReference>
<evidence type="ECO:0000256" key="4">
    <source>
        <dbReference type="ARBA" id="ARBA00022692"/>
    </source>
</evidence>
<feature type="region of interest" description="Disordered" evidence="9">
    <location>
        <begin position="44"/>
        <end position="63"/>
    </location>
</feature>
<evidence type="ECO:0000256" key="10">
    <source>
        <dbReference type="SAM" id="SignalP"/>
    </source>
</evidence>
<evidence type="ECO:0000256" key="7">
    <source>
        <dbReference type="ARBA" id="ARBA00023010"/>
    </source>
</evidence>
<evidence type="ECO:0000256" key="2">
    <source>
        <dbReference type="ARBA" id="ARBA00022448"/>
    </source>
</evidence>
<dbReference type="EMBL" id="CASHTH010001358">
    <property type="protein sequence ID" value="CAI8014376.1"/>
    <property type="molecule type" value="Genomic_DNA"/>
</dbReference>
<keyword evidence="2" id="KW-0813">Transport</keyword>
<organism evidence="11 12">
    <name type="scientific">Geodia barretti</name>
    <name type="common">Barrett's horny sponge</name>
    <dbReference type="NCBI Taxonomy" id="519541"/>
    <lineage>
        <taxon>Eukaryota</taxon>
        <taxon>Metazoa</taxon>
        <taxon>Porifera</taxon>
        <taxon>Demospongiae</taxon>
        <taxon>Heteroscleromorpha</taxon>
        <taxon>Tetractinellida</taxon>
        <taxon>Astrophorina</taxon>
        <taxon>Geodiidae</taxon>
        <taxon>Geodia</taxon>
    </lineage>
</organism>
<dbReference type="HAMAP" id="MF_00236">
    <property type="entry name" value="TatA_E"/>
    <property type="match status" value="1"/>
</dbReference>
<evidence type="ECO:0000256" key="9">
    <source>
        <dbReference type="SAM" id="MobiDB-lite"/>
    </source>
</evidence>
<dbReference type="NCBIfam" id="TIGR01411">
    <property type="entry name" value="tatAE"/>
    <property type="match status" value="1"/>
</dbReference>
<evidence type="ECO:0000256" key="8">
    <source>
        <dbReference type="ARBA" id="ARBA00023136"/>
    </source>
</evidence>
<keyword evidence="10" id="KW-0732">Signal</keyword>
<keyword evidence="8" id="KW-0472">Membrane</keyword>
<dbReference type="InterPro" id="IPR003369">
    <property type="entry name" value="TatA/B/E"/>
</dbReference>
<evidence type="ECO:0000256" key="1">
    <source>
        <dbReference type="ARBA" id="ARBA00004162"/>
    </source>
</evidence>
<evidence type="ECO:0000313" key="11">
    <source>
        <dbReference type="EMBL" id="CAI8014376.1"/>
    </source>
</evidence>
<keyword evidence="3" id="KW-1003">Cell membrane</keyword>
<dbReference type="Proteomes" id="UP001174909">
    <property type="component" value="Unassembled WGS sequence"/>
</dbReference>
<dbReference type="InterPro" id="IPR006312">
    <property type="entry name" value="TatA/E"/>
</dbReference>
<feature type="chain" id="PRO_5041447347" evidence="10">
    <location>
        <begin position="27"/>
        <end position="63"/>
    </location>
</feature>
<comment type="subcellular location">
    <subcellularLocation>
        <location evidence="1">Cell membrane</location>
        <topology evidence="1">Single-pass membrane protein</topology>
    </subcellularLocation>
</comment>
<comment type="caution">
    <text evidence="11">The sequence shown here is derived from an EMBL/GenBank/DDBJ whole genome shotgun (WGS) entry which is preliminary data.</text>
</comment>
<sequence length="63" mass="6547">MRIAGLGLPELLIILLVLLLVFGASRLPGVGSALGKGIRSFKTSVTGEDEKPGTETGTNEHNT</sequence>
<keyword evidence="5" id="KW-0653">Protein transport</keyword>
<reference evidence="11" key="1">
    <citation type="submission" date="2023-03" db="EMBL/GenBank/DDBJ databases">
        <authorList>
            <person name="Steffen K."/>
            <person name="Cardenas P."/>
        </authorList>
    </citation>
    <scope>NUCLEOTIDE SEQUENCE</scope>
</reference>
<accession>A0AA35RQB0</accession>
<dbReference type="GO" id="GO:0043953">
    <property type="term" value="P:protein transport by the Tat complex"/>
    <property type="evidence" value="ECO:0007669"/>
    <property type="project" value="InterPro"/>
</dbReference>
<keyword evidence="7" id="KW-0811">Translocation</keyword>
<evidence type="ECO:0000313" key="12">
    <source>
        <dbReference type="Proteomes" id="UP001174909"/>
    </source>
</evidence>
<dbReference type="Pfam" id="PF02416">
    <property type="entry name" value="TatA_B_E"/>
    <property type="match status" value="1"/>
</dbReference>
<protein>
    <submittedName>
        <fullName evidence="11">Sec-independent protein translocase protein TatA</fullName>
    </submittedName>
</protein>
<dbReference type="GO" id="GO:0005886">
    <property type="term" value="C:plasma membrane"/>
    <property type="evidence" value="ECO:0007669"/>
    <property type="project" value="UniProtKB-SubCell"/>
</dbReference>
<dbReference type="AlphaFoldDB" id="A0AA35RQB0"/>
<dbReference type="PANTHER" id="PTHR42982:SF1">
    <property type="entry name" value="SEC-INDEPENDENT PROTEIN TRANSLOCASE PROTEIN TATA"/>
    <property type="match status" value="1"/>
</dbReference>
<keyword evidence="4" id="KW-0812">Transmembrane</keyword>
<keyword evidence="6" id="KW-1133">Transmembrane helix</keyword>
<name>A0AA35RQB0_GEOBA</name>
<evidence type="ECO:0000256" key="5">
    <source>
        <dbReference type="ARBA" id="ARBA00022927"/>
    </source>
</evidence>